<comment type="caution">
    <text evidence="3">The sequence shown here is derived from an EMBL/GenBank/DDBJ whole genome shotgun (WGS) entry which is preliminary data.</text>
</comment>
<dbReference type="GO" id="GO:0000724">
    <property type="term" value="P:double-strand break repair via homologous recombination"/>
    <property type="evidence" value="ECO:0007669"/>
    <property type="project" value="TreeGrafter"/>
</dbReference>
<dbReference type="PANTHER" id="PTHR20208:SF10">
    <property type="entry name" value="STRUCTURE-SPECIFIC ENDONUCLEASE SUBUNIT SLX1"/>
    <property type="match status" value="1"/>
</dbReference>
<sequence>MRCTYVGFTVTPTRRIRQHNGELVQGAKRTRKHRPWEMIVVVHGFPSKFHALQFEYAWQHPYACRFTKPFLQALVGSRGNGMPRSVKRKLVELHEMLHLQPWVHFPLTVTYTTEAIHAIGRAGPRYQVPAHMKCETKSLQVFASLQQPATTVPEAARDGATLHCCFICEEALVAADESGGQALLHCYHGECSMVCHALCLADHFQAMAALADDSGRISADSSAQSALFRPQRGGCPDCGEELLWPLIVQHSSVLRTQVRQATLNCRQHHAVGARLADTARDRADTDGAVGVDGTPSQQPSDSEESPDSSVEDVDDGGWFENDFGDVQGCEESDENHCEERREPRTNDYVDSGARIGAEVIDLTSD</sequence>
<dbReference type="InterPro" id="IPR050381">
    <property type="entry name" value="SLX1_endonuclease"/>
</dbReference>
<feature type="compositionally biased region" description="Acidic residues" evidence="1">
    <location>
        <begin position="301"/>
        <end position="317"/>
    </location>
</feature>
<name>A0AAV2YVQ6_9STRA</name>
<evidence type="ECO:0000313" key="3">
    <source>
        <dbReference type="EMBL" id="DAZ97309.1"/>
    </source>
</evidence>
<accession>A0AAV2YVQ6</accession>
<evidence type="ECO:0000313" key="4">
    <source>
        <dbReference type="Proteomes" id="UP001146120"/>
    </source>
</evidence>
<dbReference type="Pfam" id="PF01541">
    <property type="entry name" value="GIY-YIG"/>
    <property type="match status" value="1"/>
</dbReference>
<dbReference type="GO" id="GO:0008821">
    <property type="term" value="F:crossover junction DNA endonuclease activity"/>
    <property type="evidence" value="ECO:0007669"/>
    <property type="project" value="TreeGrafter"/>
</dbReference>
<keyword evidence="4" id="KW-1185">Reference proteome</keyword>
<dbReference type="InterPro" id="IPR013083">
    <property type="entry name" value="Znf_RING/FYVE/PHD"/>
</dbReference>
<gene>
    <name evidence="3" type="ORF">N0F65_003673</name>
</gene>
<dbReference type="Gene3D" id="3.40.1440.10">
    <property type="entry name" value="GIY-YIG endonuclease"/>
    <property type="match status" value="1"/>
</dbReference>
<dbReference type="InterPro" id="IPR035901">
    <property type="entry name" value="GIY-YIG_endonuc_sf"/>
</dbReference>
<proteinExistence type="predicted"/>
<dbReference type="AlphaFoldDB" id="A0AAV2YVQ6"/>
<dbReference type="PROSITE" id="PS50164">
    <property type="entry name" value="GIY_YIG"/>
    <property type="match status" value="1"/>
</dbReference>
<dbReference type="InterPro" id="IPR000305">
    <property type="entry name" value="GIY-YIG_endonuc"/>
</dbReference>
<evidence type="ECO:0000259" key="2">
    <source>
        <dbReference type="PROSITE" id="PS50164"/>
    </source>
</evidence>
<dbReference type="EMBL" id="DAKRPA010000139">
    <property type="protein sequence ID" value="DAZ97309.1"/>
    <property type="molecule type" value="Genomic_DNA"/>
</dbReference>
<reference evidence="3" key="2">
    <citation type="journal article" date="2023" name="Microbiol Resour">
        <title>Decontamination and Annotation of the Draft Genome Sequence of the Oomycete Lagenidium giganteum ARSEF 373.</title>
        <authorList>
            <person name="Morgan W.R."/>
            <person name="Tartar A."/>
        </authorList>
    </citation>
    <scope>NUCLEOTIDE SEQUENCE</scope>
    <source>
        <strain evidence="3">ARSEF 373</strain>
    </source>
</reference>
<reference evidence="3" key="1">
    <citation type="submission" date="2022-11" db="EMBL/GenBank/DDBJ databases">
        <authorList>
            <person name="Morgan W.R."/>
            <person name="Tartar A."/>
        </authorList>
    </citation>
    <scope>NUCLEOTIDE SEQUENCE</scope>
    <source>
        <strain evidence="3">ARSEF 373</strain>
    </source>
</reference>
<dbReference type="GO" id="GO:0017108">
    <property type="term" value="F:5'-flap endonuclease activity"/>
    <property type="evidence" value="ECO:0007669"/>
    <property type="project" value="TreeGrafter"/>
</dbReference>
<dbReference type="InterPro" id="IPR048749">
    <property type="entry name" value="SLX1_C"/>
</dbReference>
<feature type="compositionally biased region" description="Basic and acidic residues" evidence="1">
    <location>
        <begin position="334"/>
        <end position="347"/>
    </location>
</feature>
<dbReference type="Pfam" id="PF21202">
    <property type="entry name" value="SLX1_C"/>
    <property type="match status" value="1"/>
</dbReference>
<dbReference type="Gene3D" id="3.30.40.10">
    <property type="entry name" value="Zinc/RING finger domain, C3HC4 (zinc finger)"/>
    <property type="match status" value="1"/>
</dbReference>
<evidence type="ECO:0000256" key="1">
    <source>
        <dbReference type="SAM" id="MobiDB-lite"/>
    </source>
</evidence>
<feature type="region of interest" description="Disordered" evidence="1">
    <location>
        <begin position="276"/>
        <end position="352"/>
    </location>
</feature>
<dbReference type="Proteomes" id="UP001146120">
    <property type="component" value="Unassembled WGS sequence"/>
</dbReference>
<protein>
    <recommendedName>
        <fullName evidence="2">GIY-YIG domain-containing protein</fullName>
    </recommendedName>
</protein>
<feature type="domain" description="GIY-YIG" evidence="2">
    <location>
        <begin position="1"/>
        <end position="68"/>
    </location>
</feature>
<dbReference type="GO" id="GO:0033557">
    <property type="term" value="C:Slx1-Slx4 complex"/>
    <property type="evidence" value="ECO:0007669"/>
    <property type="project" value="TreeGrafter"/>
</dbReference>
<organism evidence="3 4">
    <name type="scientific">Lagenidium giganteum</name>
    <dbReference type="NCBI Taxonomy" id="4803"/>
    <lineage>
        <taxon>Eukaryota</taxon>
        <taxon>Sar</taxon>
        <taxon>Stramenopiles</taxon>
        <taxon>Oomycota</taxon>
        <taxon>Peronosporomycetes</taxon>
        <taxon>Pythiales</taxon>
        <taxon>Pythiaceae</taxon>
    </lineage>
</organism>
<dbReference type="CDD" id="cd10455">
    <property type="entry name" value="GIY-YIG_SLX1"/>
    <property type="match status" value="1"/>
</dbReference>
<dbReference type="PANTHER" id="PTHR20208">
    <property type="entry name" value="STRUCTURE-SPECIFIC ENDONUCLEASE SUBUNIT SLX1"/>
    <property type="match status" value="1"/>
</dbReference>